<dbReference type="EMBL" id="FXUF01000035">
    <property type="protein sequence ID" value="SMP72818.1"/>
    <property type="molecule type" value="Genomic_DNA"/>
</dbReference>
<reference evidence="1" key="1">
    <citation type="submission" date="2017-05" db="EMBL/GenBank/DDBJ databases">
        <authorList>
            <person name="Varghese N."/>
            <person name="Submissions S."/>
        </authorList>
    </citation>
    <scope>NUCLEOTIDE SEQUENCE</scope>
    <source>
        <strain evidence="1">Su22</strain>
    </source>
</reference>
<accession>A0AA46AKM9</accession>
<sequence>MFQSTLPHGERQLSLNGVAAVLVFQSTLPHGERPCGIVTTLVFCQEKGQLKMSFSESNHFLFHGLLDSEPLV</sequence>
<comment type="caution">
    <text evidence="1">The sequence shown here is derived from an EMBL/GenBank/DDBJ whole genome shotgun (WGS) entry which is preliminary data.</text>
</comment>
<dbReference type="AlphaFoldDB" id="A0AA46AKM9"/>
<organism evidence="1 2">
    <name type="scientific">Anoxynatronum buryatiense</name>
    <dbReference type="NCBI Taxonomy" id="489973"/>
    <lineage>
        <taxon>Bacteria</taxon>
        <taxon>Bacillati</taxon>
        <taxon>Bacillota</taxon>
        <taxon>Clostridia</taxon>
        <taxon>Eubacteriales</taxon>
        <taxon>Clostridiaceae</taxon>
        <taxon>Anoxynatronum</taxon>
    </lineage>
</organism>
<keyword evidence="2" id="KW-1185">Reference proteome</keyword>
<evidence type="ECO:0000313" key="2">
    <source>
        <dbReference type="Proteomes" id="UP001158066"/>
    </source>
</evidence>
<feature type="non-terminal residue" evidence="1">
    <location>
        <position position="72"/>
    </location>
</feature>
<dbReference type="Proteomes" id="UP001158066">
    <property type="component" value="Unassembled WGS sequence"/>
</dbReference>
<name>A0AA46AKM9_9CLOT</name>
<evidence type="ECO:0000313" key="1">
    <source>
        <dbReference type="EMBL" id="SMP72818.1"/>
    </source>
</evidence>
<gene>
    <name evidence="1" type="ORF">SAMN06296020_1353</name>
</gene>
<protein>
    <submittedName>
        <fullName evidence="1">Uncharacterized protein</fullName>
    </submittedName>
</protein>
<proteinExistence type="predicted"/>